<dbReference type="Proteomes" id="UP000033774">
    <property type="component" value="Unassembled WGS sequence"/>
</dbReference>
<evidence type="ECO:0000256" key="1">
    <source>
        <dbReference type="ARBA" id="ARBA00022500"/>
    </source>
</evidence>
<dbReference type="GO" id="GO:0007165">
    <property type="term" value="P:signal transduction"/>
    <property type="evidence" value="ECO:0007669"/>
    <property type="project" value="UniProtKB-KW"/>
</dbReference>
<dbReference type="PANTHER" id="PTHR43531:SF11">
    <property type="entry name" value="METHYL-ACCEPTING CHEMOTAXIS PROTEIN 3"/>
    <property type="match status" value="1"/>
</dbReference>
<dbReference type="AlphaFoldDB" id="A0A0F3IU90"/>
<dbReference type="InterPro" id="IPR004089">
    <property type="entry name" value="MCPsignal_dom"/>
</dbReference>
<feature type="domain" description="Methyl-accepting transducer" evidence="4">
    <location>
        <begin position="25"/>
        <end position="74"/>
    </location>
</feature>
<evidence type="ECO:0000256" key="3">
    <source>
        <dbReference type="PROSITE-ProRule" id="PRU00284"/>
    </source>
</evidence>
<reference evidence="5 6" key="1">
    <citation type="submission" date="2015-03" db="EMBL/GenBank/DDBJ databases">
        <title>Draft genome sequence of Elstera litoralis.</title>
        <authorList>
            <person name="Rahalkar M.C."/>
            <person name="Dhakephalkar P.K."/>
            <person name="Pore S.D."/>
            <person name="Arora P."/>
            <person name="Kapse N.G."/>
            <person name="Pandit P.S."/>
        </authorList>
    </citation>
    <scope>NUCLEOTIDE SEQUENCE [LARGE SCALE GENOMIC DNA]</scope>
    <source>
        <strain evidence="5 6">Dia-1</strain>
    </source>
</reference>
<dbReference type="EMBL" id="LAJY01000134">
    <property type="protein sequence ID" value="KJV10192.1"/>
    <property type="molecule type" value="Genomic_DNA"/>
</dbReference>
<gene>
    <name evidence="5" type="ORF">VZ95_06590</name>
</gene>
<comment type="similarity">
    <text evidence="2">Belongs to the methyl-accepting chemotaxis (MCP) protein family.</text>
</comment>
<dbReference type="GO" id="GO:0006935">
    <property type="term" value="P:chemotaxis"/>
    <property type="evidence" value="ECO:0007669"/>
    <property type="project" value="UniProtKB-KW"/>
</dbReference>
<sequence length="348" mass="38056">MTQPERIISLSRKVGTIADHKITQIKQITRETRILALNAIIESARAGEAGKGFGVVAGEVKAISDRITHIAEDLTTELSGAIGELSALGEKLVRQVRGQRLADLAANVIELIDRNLYERSCDVRWWATDQAVLDALTHRNLPDGAEMAAQAAERLAVILNSYTVYLDLWVVGLDGRVIATGRGNRFPNGVGADVSRTDWFKRGLGTRSGEDYIACDIETVPQLGNHQVSIFATAVREKGKAHGEAIGVLGIFFDWQPQASAVVKGIRLDEDDWAMTRCLIVDENHRIIAASDDQGVLHEQVHLPETGKTVGYYQNDHTVTGYALTPGYETYPGQGWYGVVIQTVRAEG</sequence>
<dbReference type="SUPFAM" id="SSF58104">
    <property type="entry name" value="Methyl-accepting chemotaxis protein (MCP) signaling domain"/>
    <property type="match status" value="1"/>
</dbReference>
<evidence type="ECO:0000313" key="6">
    <source>
        <dbReference type="Proteomes" id="UP000033774"/>
    </source>
</evidence>
<accession>A0A0F3IU90</accession>
<keyword evidence="1" id="KW-0145">Chemotaxis</keyword>
<proteinExistence type="inferred from homology"/>
<evidence type="ECO:0000313" key="5">
    <source>
        <dbReference type="EMBL" id="KJV10192.1"/>
    </source>
</evidence>
<dbReference type="PRINTS" id="PR00260">
    <property type="entry name" value="CHEMTRNSDUCR"/>
</dbReference>
<dbReference type="PATRIC" id="fig|552518.3.peg.426"/>
<dbReference type="Pfam" id="PF00015">
    <property type="entry name" value="MCPsignal"/>
    <property type="match status" value="1"/>
</dbReference>
<evidence type="ECO:0000256" key="2">
    <source>
        <dbReference type="ARBA" id="ARBA00029447"/>
    </source>
</evidence>
<dbReference type="Gene3D" id="3.30.450.20">
    <property type="entry name" value="PAS domain"/>
    <property type="match status" value="1"/>
</dbReference>
<keyword evidence="3" id="KW-0807">Transducer</keyword>
<name>A0A0F3IU90_9PROT</name>
<organism evidence="5 6">
    <name type="scientific">Elstera litoralis</name>
    <dbReference type="NCBI Taxonomy" id="552518"/>
    <lineage>
        <taxon>Bacteria</taxon>
        <taxon>Pseudomonadati</taxon>
        <taxon>Pseudomonadota</taxon>
        <taxon>Alphaproteobacteria</taxon>
        <taxon>Rhodospirillales</taxon>
        <taxon>Rhodospirillaceae</taxon>
        <taxon>Elstera</taxon>
    </lineage>
</organism>
<dbReference type="OrthoDB" id="9814866at2"/>
<dbReference type="GO" id="GO:0004888">
    <property type="term" value="F:transmembrane signaling receptor activity"/>
    <property type="evidence" value="ECO:0007669"/>
    <property type="project" value="InterPro"/>
</dbReference>
<dbReference type="InterPro" id="IPR004090">
    <property type="entry name" value="Chemotax_Me-accpt_rcpt"/>
</dbReference>
<dbReference type="PROSITE" id="PS50111">
    <property type="entry name" value="CHEMOTAXIS_TRANSDUC_2"/>
    <property type="match status" value="1"/>
</dbReference>
<dbReference type="InterPro" id="IPR051310">
    <property type="entry name" value="MCP_chemotaxis"/>
</dbReference>
<dbReference type="RefSeq" id="WP_045775159.1">
    <property type="nucleotide sequence ID" value="NZ_LAJY01000134.1"/>
</dbReference>
<evidence type="ECO:0000259" key="4">
    <source>
        <dbReference type="PROSITE" id="PS50111"/>
    </source>
</evidence>
<dbReference type="PANTHER" id="PTHR43531">
    <property type="entry name" value="PROTEIN ICFG"/>
    <property type="match status" value="1"/>
</dbReference>
<comment type="caution">
    <text evidence="5">The sequence shown here is derived from an EMBL/GenBank/DDBJ whole genome shotgun (WGS) entry which is preliminary data.</text>
</comment>
<dbReference type="GO" id="GO:0016020">
    <property type="term" value="C:membrane"/>
    <property type="evidence" value="ECO:0007669"/>
    <property type="project" value="InterPro"/>
</dbReference>
<protein>
    <submittedName>
        <fullName evidence="5">Chemotaxis protein</fullName>
    </submittedName>
</protein>
<keyword evidence="6" id="KW-1185">Reference proteome</keyword>
<dbReference type="Gene3D" id="1.10.287.950">
    <property type="entry name" value="Methyl-accepting chemotaxis protein"/>
    <property type="match status" value="1"/>
</dbReference>